<comment type="similarity">
    <text evidence="2">Belongs to the binding-protein-dependent transport system permease family. FecCD subfamily.</text>
</comment>
<dbReference type="PANTHER" id="PTHR30472">
    <property type="entry name" value="FERRIC ENTEROBACTIN TRANSPORT SYSTEM PERMEASE PROTEIN"/>
    <property type="match status" value="1"/>
</dbReference>
<dbReference type="AlphaFoldDB" id="A0A1I2DP78"/>
<dbReference type="GO" id="GO:0033214">
    <property type="term" value="P:siderophore-iron import into cell"/>
    <property type="evidence" value="ECO:0007669"/>
    <property type="project" value="TreeGrafter"/>
</dbReference>
<evidence type="ECO:0000256" key="6">
    <source>
        <dbReference type="ARBA" id="ARBA00022989"/>
    </source>
</evidence>
<evidence type="ECO:0000256" key="1">
    <source>
        <dbReference type="ARBA" id="ARBA00004651"/>
    </source>
</evidence>
<dbReference type="Proteomes" id="UP000183410">
    <property type="component" value="Unassembled WGS sequence"/>
</dbReference>
<feature type="transmembrane region" description="Helical" evidence="8">
    <location>
        <begin position="204"/>
        <end position="224"/>
    </location>
</feature>
<feature type="transmembrane region" description="Helical" evidence="8">
    <location>
        <begin position="104"/>
        <end position="123"/>
    </location>
</feature>
<keyword evidence="10" id="KW-1185">Reference proteome</keyword>
<protein>
    <submittedName>
        <fullName evidence="9">Iron complex transport system permease protein</fullName>
    </submittedName>
</protein>
<evidence type="ECO:0000313" key="9">
    <source>
        <dbReference type="EMBL" id="SFE82316.1"/>
    </source>
</evidence>
<dbReference type="PANTHER" id="PTHR30472:SF65">
    <property type="entry name" value="SIDEROPHORE TRANSPORT SYSTEM PERMEASE PROTEIN YFIZ-RELATED"/>
    <property type="match status" value="1"/>
</dbReference>
<dbReference type="Gene3D" id="1.10.3470.10">
    <property type="entry name" value="ABC transporter involved in vitamin B12 uptake, BtuC"/>
    <property type="match status" value="1"/>
</dbReference>
<proteinExistence type="inferred from homology"/>
<dbReference type="GO" id="GO:0022857">
    <property type="term" value="F:transmembrane transporter activity"/>
    <property type="evidence" value="ECO:0007669"/>
    <property type="project" value="InterPro"/>
</dbReference>
<dbReference type="InterPro" id="IPR037294">
    <property type="entry name" value="ABC_BtuC-like"/>
</dbReference>
<sequence>MLTEGTDEKPMKNKKRSIPFIFKLTGCLIIFVVLFVISQIYGAANATAKDVWLAIASNEVSDSILVIRELRLPREVAGILVGAALAVAGTIMQGVTRNPLADPGLLGLSSGASMALALTLAFAPGVGTFGIMLACFLGAALGASLVLLLSAMRRGQLSPTRIILAGAAVSAFLYAVSEAVGLYFKISKDVSMWTAGGLIGTTWGQVQAISPVIIIAVVLALLLSKQLTIMSLSDDVAVSLGQRLVLIKAFLFLVVIVLTGASVALVGNIAFIGLMIPHIVRTFAGTDYRSVMPLSAITGASFMLLADTMGRTINAPYETPVAAIVAMMGLPFFLFVVNKGGKKRS</sequence>
<evidence type="ECO:0000256" key="7">
    <source>
        <dbReference type="ARBA" id="ARBA00023136"/>
    </source>
</evidence>
<feature type="transmembrane region" description="Helical" evidence="8">
    <location>
        <begin position="76"/>
        <end position="92"/>
    </location>
</feature>
<organism evidence="9 10">
    <name type="scientific">Paenibacillus algorifonticola</name>
    <dbReference type="NCBI Taxonomy" id="684063"/>
    <lineage>
        <taxon>Bacteria</taxon>
        <taxon>Bacillati</taxon>
        <taxon>Bacillota</taxon>
        <taxon>Bacilli</taxon>
        <taxon>Bacillales</taxon>
        <taxon>Paenibacillaceae</taxon>
        <taxon>Paenibacillus</taxon>
    </lineage>
</organism>
<keyword evidence="3" id="KW-0813">Transport</keyword>
<accession>A0A1I2DP78</accession>
<dbReference type="GO" id="GO:0005886">
    <property type="term" value="C:plasma membrane"/>
    <property type="evidence" value="ECO:0007669"/>
    <property type="project" value="UniProtKB-SubCell"/>
</dbReference>
<evidence type="ECO:0000256" key="5">
    <source>
        <dbReference type="ARBA" id="ARBA00022692"/>
    </source>
</evidence>
<dbReference type="FunFam" id="1.10.3470.10:FF:000001">
    <property type="entry name" value="Vitamin B12 ABC transporter permease BtuC"/>
    <property type="match status" value="1"/>
</dbReference>
<keyword evidence="6 8" id="KW-1133">Transmembrane helix</keyword>
<dbReference type="Pfam" id="PF01032">
    <property type="entry name" value="FecCD"/>
    <property type="match status" value="1"/>
</dbReference>
<keyword evidence="5 8" id="KW-0812">Transmembrane</keyword>
<evidence type="ECO:0000256" key="8">
    <source>
        <dbReference type="SAM" id="Phobius"/>
    </source>
</evidence>
<reference evidence="10" key="1">
    <citation type="submission" date="2016-10" db="EMBL/GenBank/DDBJ databases">
        <authorList>
            <person name="Varghese N."/>
            <person name="Submissions S."/>
        </authorList>
    </citation>
    <scope>NUCLEOTIDE SEQUENCE [LARGE SCALE GENOMIC DNA]</scope>
    <source>
        <strain evidence="10">CGMCC 1.10223</strain>
    </source>
</reference>
<gene>
    <name evidence="9" type="ORF">SAMN04487969_107136</name>
</gene>
<feature type="transmembrane region" description="Helical" evidence="8">
    <location>
        <begin position="317"/>
        <end position="337"/>
    </location>
</feature>
<evidence type="ECO:0000256" key="3">
    <source>
        <dbReference type="ARBA" id="ARBA00022448"/>
    </source>
</evidence>
<dbReference type="InterPro" id="IPR000522">
    <property type="entry name" value="ABC_transptr_permease_BtuC"/>
</dbReference>
<keyword evidence="7 8" id="KW-0472">Membrane</keyword>
<feature type="transmembrane region" description="Helical" evidence="8">
    <location>
        <begin position="129"/>
        <end position="150"/>
    </location>
</feature>
<feature type="transmembrane region" description="Helical" evidence="8">
    <location>
        <begin position="20"/>
        <end position="41"/>
    </location>
</feature>
<feature type="transmembrane region" description="Helical" evidence="8">
    <location>
        <begin position="162"/>
        <end position="184"/>
    </location>
</feature>
<evidence type="ECO:0000313" key="10">
    <source>
        <dbReference type="Proteomes" id="UP000183410"/>
    </source>
</evidence>
<feature type="transmembrane region" description="Helical" evidence="8">
    <location>
        <begin position="245"/>
        <end position="276"/>
    </location>
</feature>
<dbReference type="EMBL" id="FONN01000007">
    <property type="protein sequence ID" value="SFE82316.1"/>
    <property type="molecule type" value="Genomic_DNA"/>
</dbReference>
<keyword evidence="4" id="KW-1003">Cell membrane</keyword>
<dbReference type="SUPFAM" id="SSF81345">
    <property type="entry name" value="ABC transporter involved in vitamin B12 uptake, BtuC"/>
    <property type="match status" value="1"/>
</dbReference>
<comment type="subcellular location">
    <subcellularLocation>
        <location evidence="1">Cell membrane</location>
        <topology evidence="1">Multi-pass membrane protein</topology>
    </subcellularLocation>
</comment>
<evidence type="ECO:0000256" key="2">
    <source>
        <dbReference type="ARBA" id="ARBA00007935"/>
    </source>
</evidence>
<dbReference type="CDD" id="cd06550">
    <property type="entry name" value="TM_ABC_iron-siderophores_like"/>
    <property type="match status" value="1"/>
</dbReference>
<name>A0A1I2DP78_9BACL</name>
<evidence type="ECO:0000256" key="4">
    <source>
        <dbReference type="ARBA" id="ARBA00022475"/>
    </source>
</evidence>